<evidence type="ECO:0000313" key="6">
    <source>
        <dbReference type="Proteomes" id="UP001302321"/>
    </source>
</evidence>
<dbReference type="GO" id="GO:0008061">
    <property type="term" value="F:chitin binding"/>
    <property type="evidence" value="ECO:0007669"/>
    <property type="project" value="UniProtKB-UniRule"/>
</dbReference>
<comment type="caution">
    <text evidence="5">The sequence shown here is derived from an EMBL/GenBank/DDBJ whole genome shotgun (WGS) entry which is preliminary data.</text>
</comment>
<keyword evidence="1 2" id="KW-0147">Chitin-binding</keyword>
<reference evidence="5" key="2">
    <citation type="submission" date="2023-05" db="EMBL/GenBank/DDBJ databases">
        <authorList>
            <consortium name="Lawrence Berkeley National Laboratory"/>
            <person name="Steindorff A."/>
            <person name="Hensen N."/>
            <person name="Bonometti L."/>
            <person name="Westerberg I."/>
            <person name="Brannstrom I.O."/>
            <person name="Guillou S."/>
            <person name="Cros-Aarteil S."/>
            <person name="Calhoun S."/>
            <person name="Haridas S."/>
            <person name="Kuo A."/>
            <person name="Mondo S."/>
            <person name="Pangilinan J."/>
            <person name="Riley R."/>
            <person name="Labutti K."/>
            <person name="Andreopoulos B."/>
            <person name="Lipzen A."/>
            <person name="Chen C."/>
            <person name="Yanf M."/>
            <person name="Daum C."/>
            <person name="Ng V."/>
            <person name="Clum A."/>
            <person name="Ohm R."/>
            <person name="Martin F."/>
            <person name="Silar P."/>
            <person name="Natvig D."/>
            <person name="Lalanne C."/>
            <person name="Gautier V."/>
            <person name="Ament-Velasquez S.L."/>
            <person name="Kruys A."/>
            <person name="Hutchinson M.I."/>
            <person name="Powell A.J."/>
            <person name="Barry K."/>
            <person name="Miller A.N."/>
            <person name="Grigoriev I.V."/>
            <person name="Debuchy R."/>
            <person name="Gladieux P."/>
            <person name="Thoren M.H."/>
            <person name="Johannesson H."/>
        </authorList>
    </citation>
    <scope>NUCLEOTIDE SEQUENCE</scope>
    <source>
        <strain evidence="5">CBS 892.96</strain>
    </source>
</reference>
<evidence type="ECO:0000313" key="5">
    <source>
        <dbReference type="EMBL" id="KAK4173418.1"/>
    </source>
</evidence>
<protein>
    <recommendedName>
        <fullName evidence="4">Chitin-binding type-1 domain-containing protein</fullName>
    </recommendedName>
</protein>
<proteinExistence type="predicted"/>
<comment type="caution">
    <text evidence="2">Lacks conserved residue(s) required for the propagation of feature annotation.</text>
</comment>
<dbReference type="Proteomes" id="UP001302321">
    <property type="component" value="Unassembled WGS sequence"/>
</dbReference>
<gene>
    <name evidence="5" type="ORF">QBC36DRAFT_149895</name>
</gene>
<dbReference type="PROSITE" id="PS50941">
    <property type="entry name" value="CHIT_BIND_I_2"/>
    <property type="match status" value="1"/>
</dbReference>
<dbReference type="InterPro" id="IPR036861">
    <property type="entry name" value="Endochitinase-like_sf"/>
</dbReference>
<feature type="disulfide bond" evidence="2">
    <location>
        <begin position="163"/>
        <end position="175"/>
    </location>
</feature>
<accession>A0AAN6W113</accession>
<feature type="disulfide bond" evidence="2">
    <location>
        <begin position="168"/>
        <end position="182"/>
    </location>
</feature>
<keyword evidence="3" id="KW-0732">Signal</keyword>
<keyword evidence="2" id="KW-1015">Disulfide bond</keyword>
<evidence type="ECO:0000256" key="2">
    <source>
        <dbReference type="PROSITE-ProRule" id="PRU00261"/>
    </source>
</evidence>
<dbReference type="Gene3D" id="3.30.60.10">
    <property type="entry name" value="Endochitinase-like"/>
    <property type="match status" value="1"/>
</dbReference>
<dbReference type="AlphaFoldDB" id="A0AAN6W113"/>
<dbReference type="InterPro" id="IPR018371">
    <property type="entry name" value="Chitin-binding_1_CS"/>
</dbReference>
<feature type="non-terminal residue" evidence="5">
    <location>
        <position position="222"/>
    </location>
</feature>
<evidence type="ECO:0000256" key="3">
    <source>
        <dbReference type="SAM" id="SignalP"/>
    </source>
</evidence>
<sequence length="222" mass="23507">MPRAGTSRIGTALWAAATLLLLLCVSPRLYSSNPQNKVIADIQHPPQDAAAIPNARRNAATIPNARCGVAHSNPLKLTPHEHLLFEPPAEVPLSSDLSPRSQILSKRRDGPLYCYDGPCVDGSCCDPDNVCGFGPEFCGEGCHFNCTATAMCGEHSEFAQIPCGMKLCCSSSGWCGSTEVYCHNADPLRGTLSCQAEYGSCYITSPPSYPYGGGSTGGRHIG</sequence>
<feature type="chain" id="PRO_5042859895" description="Chitin-binding type-1 domain-containing protein" evidence="3">
    <location>
        <begin position="32"/>
        <end position="222"/>
    </location>
</feature>
<feature type="signal peptide" evidence="3">
    <location>
        <begin position="1"/>
        <end position="31"/>
    </location>
</feature>
<reference evidence="5" key="1">
    <citation type="journal article" date="2023" name="Mol. Phylogenet. Evol.">
        <title>Genome-scale phylogeny and comparative genomics of the fungal order Sordariales.</title>
        <authorList>
            <person name="Hensen N."/>
            <person name="Bonometti L."/>
            <person name="Westerberg I."/>
            <person name="Brannstrom I.O."/>
            <person name="Guillou S."/>
            <person name="Cros-Aarteil S."/>
            <person name="Calhoun S."/>
            <person name="Haridas S."/>
            <person name="Kuo A."/>
            <person name="Mondo S."/>
            <person name="Pangilinan J."/>
            <person name="Riley R."/>
            <person name="LaButti K."/>
            <person name="Andreopoulos B."/>
            <person name="Lipzen A."/>
            <person name="Chen C."/>
            <person name="Yan M."/>
            <person name="Daum C."/>
            <person name="Ng V."/>
            <person name="Clum A."/>
            <person name="Steindorff A."/>
            <person name="Ohm R.A."/>
            <person name="Martin F."/>
            <person name="Silar P."/>
            <person name="Natvig D.O."/>
            <person name="Lalanne C."/>
            <person name="Gautier V."/>
            <person name="Ament-Velasquez S.L."/>
            <person name="Kruys A."/>
            <person name="Hutchinson M.I."/>
            <person name="Powell A.J."/>
            <person name="Barry K."/>
            <person name="Miller A.N."/>
            <person name="Grigoriev I.V."/>
            <person name="Debuchy R."/>
            <person name="Gladieux P."/>
            <person name="Hiltunen Thoren M."/>
            <person name="Johannesson H."/>
        </authorList>
    </citation>
    <scope>NUCLEOTIDE SEQUENCE</scope>
    <source>
        <strain evidence="5">CBS 892.96</strain>
    </source>
</reference>
<dbReference type="SMART" id="SM00270">
    <property type="entry name" value="ChtBD1"/>
    <property type="match status" value="1"/>
</dbReference>
<keyword evidence="6" id="KW-1185">Reference proteome</keyword>
<dbReference type="SUPFAM" id="SSF57016">
    <property type="entry name" value="Plant lectins/antimicrobial peptides"/>
    <property type="match status" value="1"/>
</dbReference>
<dbReference type="EMBL" id="MU866345">
    <property type="protein sequence ID" value="KAK4173418.1"/>
    <property type="molecule type" value="Genomic_DNA"/>
</dbReference>
<name>A0AAN6W113_9PEZI</name>
<dbReference type="PROSITE" id="PS00026">
    <property type="entry name" value="CHIT_BIND_I_1"/>
    <property type="match status" value="1"/>
</dbReference>
<evidence type="ECO:0000259" key="4">
    <source>
        <dbReference type="PROSITE" id="PS50941"/>
    </source>
</evidence>
<organism evidence="5 6">
    <name type="scientific">Triangularia setosa</name>
    <dbReference type="NCBI Taxonomy" id="2587417"/>
    <lineage>
        <taxon>Eukaryota</taxon>
        <taxon>Fungi</taxon>
        <taxon>Dikarya</taxon>
        <taxon>Ascomycota</taxon>
        <taxon>Pezizomycotina</taxon>
        <taxon>Sordariomycetes</taxon>
        <taxon>Sordariomycetidae</taxon>
        <taxon>Sordariales</taxon>
        <taxon>Podosporaceae</taxon>
        <taxon>Triangularia</taxon>
    </lineage>
</organism>
<dbReference type="InterPro" id="IPR001002">
    <property type="entry name" value="Chitin-bd_1"/>
</dbReference>
<feature type="domain" description="Chitin-binding type-1" evidence="4">
    <location>
        <begin position="149"/>
        <end position="203"/>
    </location>
</feature>
<evidence type="ECO:0000256" key="1">
    <source>
        <dbReference type="ARBA" id="ARBA00022669"/>
    </source>
</evidence>